<protein>
    <submittedName>
        <fullName evidence="4">GlxA family transcriptional regulator</fullName>
    </submittedName>
</protein>
<evidence type="ECO:0000313" key="4">
    <source>
        <dbReference type="EMBL" id="MFC0407117.1"/>
    </source>
</evidence>
<evidence type="ECO:0000256" key="1">
    <source>
        <dbReference type="ARBA" id="ARBA00023015"/>
    </source>
</evidence>
<organism evidence="4 5">
    <name type="scientific">Roseomonas elaeocarpi</name>
    <dbReference type="NCBI Taxonomy" id="907779"/>
    <lineage>
        <taxon>Bacteria</taxon>
        <taxon>Pseudomonadati</taxon>
        <taxon>Pseudomonadota</taxon>
        <taxon>Alphaproteobacteria</taxon>
        <taxon>Acetobacterales</taxon>
        <taxon>Roseomonadaceae</taxon>
        <taxon>Roseomonas</taxon>
    </lineage>
</organism>
<dbReference type="PANTHER" id="PTHR43130">
    <property type="entry name" value="ARAC-FAMILY TRANSCRIPTIONAL REGULATOR"/>
    <property type="match status" value="1"/>
</dbReference>
<dbReference type="CDD" id="cd03137">
    <property type="entry name" value="GATase1_AraC_1"/>
    <property type="match status" value="1"/>
</dbReference>
<dbReference type="SUPFAM" id="SSF52317">
    <property type="entry name" value="Class I glutamine amidotransferase-like"/>
    <property type="match status" value="1"/>
</dbReference>
<dbReference type="SUPFAM" id="SSF46689">
    <property type="entry name" value="Homeodomain-like"/>
    <property type="match status" value="2"/>
</dbReference>
<keyword evidence="2" id="KW-0804">Transcription</keyword>
<dbReference type="Pfam" id="PF01965">
    <property type="entry name" value="DJ-1_PfpI"/>
    <property type="match status" value="1"/>
</dbReference>
<dbReference type="InterPro" id="IPR029062">
    <property type="entry name" value="Class_I_gatase-like"/>
</dbReference>
<dbReference type="Gene3D" id="3.40.50.880">
    <property type="match status" value="1"/>
</dbReference>
<comment type="caution">
    <text evidence="4">The sequence shown here is derived from an EMBL/GenBank/DDBJ whole genome shotgun (WGS) entry which is preliminary data.</text>
</comment>
<name>A0ABV6JP80_9PROT</name>
<dbReference type="PANTHER" id="PTHR43130:SF3">
    <property type="entry name" value="HTH-TYPE TRANSCRIPTIONAL REGULATOR RV1931C"/>
    <property type="match status" value="1"/>
</dbReference>
<accession>A0ABV6JP80</accession>
<dbReference type="Pfam" id="PF12833">
    <property type="entry name" value="HTH_18"/>
    <property type="match status" value="1"/>
</dbReference>
<keyword evidence="5" id="KW-1185">Reference proteome</keyword>
<evidence type="ECO:0000256" key="2">
    <source>
        <dbReference type="ARBA" id="ARBA00023163"/>
    </source>
</evidence>
<evidence type="ECO:0000259" key="3">
    <source>
        <dbReference type="PROSITE" id="PS01124"/>
    </source>
</evidence>
<dbReference type="PROSITE" id="PS01124">
    <property type="entry name" value="HTH_ARAC_FAMILY_2"/>
    <property type="match status" value="1"/>
</dbReference>
<dbReference type="InterPro" id="IPR002818">
    <property type="entry name" value="DJ-1/PfpI"/>
</dbReference>
<dbReference type="Proteomes" id="UP001589865">
    <property type="component" value="Unassembled WGS sequence"/>
</dbReference>
<feature type="domain" description="HTH araC/xylS-type" evidence="3">
    <location>
        <begin position="195"/>
        <end position="293"/>
    </location>
</feature>
<sequence length="300" mass="32824">MGFVALSAFEVANKEAGEMLYDLHVLSEEGGPVRSSFGMEVATRPLEESGFDTILIAVGMEVPTTSPVLARYLQRVAKSTRRLASICLASFVLGDAGLLDGRRATTHWLYARSFQERYPKCQVDIDKIFIADRSIWTSAGMSAASDLAVGMIEDDHGAELARTVARGMVMYHRRAGGQSQHSALLNLATRSDRIQDALAYAKANLGKPLGAEELARAARLSPRQFTRLFRSETGTSPSKAIEALRLEAARLLLEQGRLPIEEIAHEAGFGNRERMRRAFMRTYGEAPQAIRSNAGPLAVI</sequence>
<dbReference type="InterPro" id="IPR009057">
    <property type="entry name" value="Homeodomain-like_sf"/>
</dbReference>
<dbReference type="InterPro" id="IPR018060">
    <property type="entry name" value="HTH_AraC"/>
</dbReference>
<dbReference type="InterPro" id="IPR052158">
    <property type="entry name" value="INH-QAR"/>
</dbReference>
<dbReference type="Gene3D" id="1.10.10.60">
    <property type="entry name" value="Homeodomain-like"/>
    <property type="match status" value="1"/>
</dbReference>
<evidence type="ECO:0000313" key="5">
    <source>
        <dbReference type="Proteomes" id="UP001589865"/>
    </source>
</evidence>
<dbReference type="EMBL" id="JBHLUN010000002">
    <property type="protein sequence ID" value="MFC0407117.1"/>
    <property type="molecule type" value="Genomic_DNA"/>
</dbReference>
<dbReference type="SMART" id="SM00342">
    <property type="entry name" value="HTH_ARAC"/>
    <property type="match status" value="1"/>
</dbReference>
<dbReference type="RefSeq" id="WP_377042808.1">
    <property type="nucleotide sequence ID" value="NZ_JBHLUN010000002.1"/>
</dbReference>
<proteinExistence type="predicted"/>
<reference evidence="4 5" key="1">
    <citation type="submission" date="2024-09" db="EMBL/GenBank/DDBJ databases">
        <authorList>
            <person name="Sun Q."/>
            <person name="Mori K."/>
        </authorList>
    </citation>
    <scope>NUCLEOTIDE SEQUENCE [LARGE SCALE GENOMIC DNA]</scope>
    <source>
        <strain evidence="4 5">TBRC 5777</strain>
    </source>
</reference>
<keyword evidence="1" id="KW-0805">Transcription regulation</keyword>
<gene>
    <name evidence="4" type="ORF">ACFFGY_02575</name>
</gene>